<proteinExistence type="predicted"/>
<sequence length="235" mass="26763">MKKCSMIVLLILVSSIMSGCMFPEDQMAANQVPYEDQVQSVQTAVNQYKEQNDGLLPIKNKEADTPLYEKYPIDFNKISPQFMAEPPGNAFESGGIFQYILVEVEENPTVKLIDLRMAEQIRELQLRIKAQKYPPYHKEIAPNVYSLKYDELGYEEEPYVVSPYSNNNLPLVITGDGQVFVDYSSDLYAVLQKSKEKPKPGEDIRPLLYKDSLIAPGFSLPYTVDENKEPVFMAK</sequence>
<dbReference type="PROSITE" id="PS51257">
    <property type="entry name" value="PROKAR_LIPOPROTEIN"/>
    <property type="match status" value="1"/>
</dbReference>
<protein>
    <recommendedName>
        <fullName evidence="4">ABC transporter periplasmic binding protein yphF</fullName>
    </recommendedName>
</protein>
<dbReference type="RefSeq" id="WP_338749701.1">
    <property type="nucleotide sequence ID" value="NZ_CP147404.1"/>
</dbReference>
<evidence type="ECO:0000313" key="3">
    <source>
        <dbReference type="Proteomes" id="UP001387364"/>
    </source>
</evidence>
<feature type="chain" id="PRO_5046960743" description="ABC transporter periplasmic binding protein yphF" evidence="1">
    <location>
        <begin position="20"/>
        <end position="235"/>
    </location>
</feature>
<dbReference type="EMBL" id="CP147404">
    <property type="protein sequence ID" value="WXB91824.1"/>
    <property type="molecule type" value="Genomic_DNA"/>
</dbReference>
<evidence type="ECO:0008006" key="4">
    <source>
        <dbReference type="Google" id="ProtNLM"/>
    </source>
</evidence>
<gene>
    <name evidence="2" type="ORF">WDJ61_11150</name>
</gene>
<reference evidence="2 3" key="1">
    <citation type="submission" date="2024-02" db="EMBL/GenBank/DDBJ databases">
        <title>Seven novel Bacillus-like species.</title>
        <authorList>
            <person name="Liu G."/>
        </authorList>
    </citation>
    <scope>NUCLEOTIDE SEQUENCE [LARGE SCALE GENOMIC DNA]</scope>
    <source>
        <strain evidence="2 3">FJAT-52991</strain>
    </source>
</reference>
<name>A0ABZ2N283_9BACI</name>
<accession>A0ABZ2N283</accession>
<feature type="signal peptide" evidence="1">
    <location>
        <begin position="1"/>
        <end position="19"/>
    </location>
</feature>
<keyword evidence="3" id="KW-1185">Reference proteome</keyword>
<dbReference type="Proteomes" id="UP001387364">
    <property type="component" value="Chromosome"/>
</dbReference>
<evidence type="ECO:0000313" key="2">
    <source>
        <dbReference type="EMBL" id="WXB91824.1"/>
    </source>
</evidence>
<evidence type="ECO:0000256" key="1">
    <source>
        <dbReference type="SAM" id="SignalP"/>
    </source>
</evidence>
<organism evidence="2 3">
    <name type="scientific">Bacillus kandeliae</name>
    <dbReference type="NCBI Taxonomy" id="3129297"/>
    <lineage>
        <taxon>Bacteria</taxon>
        <taxon>Bacillati</taxon>
        <taxon>Bacillota</taxon>
        <taxon>Bacilli</taxon>
        <taxon>Bacillales</taxon>
        <taxon>Bacillaceae</taxon>
        <taxon>Bacillus</taxon>
    </lineage>
</organism>
<keyword evidence="1" id="KW-0732">Signal</keyword>